<dbReference type="GO" id="GO:0008239">
    <property type="term" value="F:dipeptidyl-peptidase activity"/>
    <property type="evidence" value="ECO:0007669"/>
    <property type="project" value="InterPro"/>
</dbReference>
<proteinExistence type="predicted"/>
<keyword evidence="1" id="KW-0378">Hydrolase</keyword>
<dbReference type="Pfam" id="PF02129">
    <property type="entry name" value="Peptidase_S15"/>
    <property type="match status" value="1"/>
</dbReference>
<dbReference type="eggNOG" id="COG2936">
    <property type="taxonomic scope" value="Bacteria"/>
</dbReference>
<protein>
    <submittedName>
        <fullName evidence="3">Peptidase S15</fullName>
    </submittedName>
</protein>
<dbReference type="PANTHER" id="PTHR43056">
    <property type="entry name" value="PEPTIDASE S9 PROLYL OLIGOPEPTIDASE"/>
    <property type="match status" value="1"/>
</dbReference>
<organism evidence="3 4">
    <name type="scientific">Nitrococcus mobilis Nb-231</name>
    <dbReference type="NCBI Taxonomy" id="314278"/>
    <lineage>
        <taxon>Bacteria</taxon>
        <taxon>Pseudomonadati</taxon>
        <taxon>Pseudomonadota</taxon>
        <taxon>Gammaproteobacteria</taxon>
        <taxon>Chromatiales</taxon>
        <taxon>Ectothiorhodospiraceae</taxon>
        <taxon>Nitrococcus</taxon>
    </lineage>
</organism>
<evidence type="ECO:0000256" key="1">
    <source>
        <dbReference type="ARBA" id="ARBA00022801"/>
    </source>
</evidence>
<dbReference type="InterPro" id="IPR029058">
    <property type="entry name" value="AB_hydrolase_fold"/>
</dbReference>
<dbReference type="NCBIfam" id="TIGR00976">
    <property type="entry name" value="CocE_NonD"/>
    <property type="match status" value="1"/>
</dbReference>
<dbReference type="Pfam" id="PF08530">
    <property type="entry name" value="PepX_C"/>
    <property type="match status" value="1"/>
</dbReference>
<feature type="domain" description="Xaa-Pro dipeptidyl-peptidase C-terminal" evidence="2">
    <location>
        <begin position="291"/>
        <end position="547"/>
    </location>
</feature>
<gene>
    <name evidence="3" type="ORF">NB231_00255</name>
</gene>
<comment type="caution">
    <text evidence="3">The sequence shown here is derived from an EMBL/GenBank/DDBJ whole genome shotgun (WGS) entry which is preliminary data.</text>
</comment>
<evidence type="ECO:0000313" key="4">
    <source>
        <dbReference type="Proteomes" id="UP000003374"/>
    </source>
</evidence>
<evidence type="ECO:0000313" key="3">
    <source>
        <dbReference type="EMBL" id="EAR20970.1"/>
    </source>
</evidence>
<dbReference type="Gene3D" id="2.60.120.260">
    <property type="entry name" value="Galactose-binding domain-like"/>
    <property type="match status" value="1"/>
</dbReference>
<dbReference type="OrthoDB" id="9806163at2"/>
<dbReference type="SUPFAM" id="SSF49785">
    <property type="entry name" value="Galactose-binding domain-like"/>
    <property type="match status" value="1"/>
</dbReference>
<dbReference type="HOGENOM" id="CLU_015590_4_0_6"/>
<evidence type="ECO:0000259" key="2">
    <source>
        <dbReference type="SMART" id="SM00939"/>
    </source>
</evidence>
<dbReference type="InterPro" id="IPR050585">
    <property type="entry name" value="Xaa-Pro_dipeptidyl-ppase/CocE"/>
</dbReference>
<dbReference type="Proteomes" id="UP000003374">
    <property type="component" value="Unassembled WGS sequence"/>
</dbReference>
<dbReference type="RefSeq" id="WP_004998608.1">
    <property type="nucleotide sequence ID" value="NZ_CH672427.1"/>
</dbReference>
<dbReference type="SUPFAM" id="SSF53474">
    <property type="entry name" value="alpha/beta-Hydrolases"/>
    <property type="match status" value="1"/>
</dbReference>
<dbReference type="InterPro" id="IPR013736">
    <property type="entry name" value="Xaa-Pro_dipept_C"/>
</dbReference>
<reference evidence="3 4" key="1">
    <citation type="submission" date="2006-02" db="EMBL/GenBank/DDBJ databases">
        <authorList>
            <person name="Waterbury J."/>
            <person name="Ferriera S."/>
            <person name="Johnson J."/>
            <person name="Kravitz S."/>
            <person name="Halpern A."/>
            <person name="Remington K."/>
            <person name="Beeson K."/>
            <person name="Tran B."/>
            <person name="Rogers Y.-H."/>
            <person name="Friedman R."/>
            <person name="Venter J.C."/>
        </authorList>
    </citation>
    <scope>NUCLEOTIDE SEQUENCE [LARGE SCALE GENOMIC DNA]</scope>
    <source>
        <strain evidence="3 4">Nb-231</strain>
    </source>
</reference>
<dbReference type="InterPro" id="IPR008979">
    <property type="entry name" value="Galactose-bd-like_sf"/>
</dbReference>
<dbReference type="AlphaFoldDB" id="A4BTL4"/>
<keyword evidence="4" id="KW-1185">Reference proteome</keyword>
<sequence>MEIMKSFPRQVRVIENLWIPLSDGCRLAARIWLPADAETHPVPAILEYIPYRKRDFTRLRDEPLHHYFAGHGYASIRLDLRGSGDSDGVLRDEYLRQEQDDAVEAIAWIAAQPWCSGELGMIGISWGGFNALQVAARQPPPLKAIITLCSTDDRYADDAHYMGGCLLNENLTWGSVLLSYNAYPPDPKIVGERWRDMWRQRLEQAVLFPEIWLHHQQRDDYWKHGSVCEDFSAIACPVYAIGGWADGYTSAIPRLMEGLEVPRKALVGPWSHALPHDALPGPSIGFFQEAIRWWDHWLKGLDTGVMDEPMYRAWMQEWVPPAPFYEERPGRWVAEDSWPSSRIRHRRWYLDVHGLRDEPGAELQFTLRSPQTTGLGAGDWCGFGGEGEMPADQREDDGKSLVFDTEALEKGFEILGAPVVTLELAVDRPIAFVAVRLNDVAPDGAAMRVTYGVLNLTHRDSHEHARPLEPGRRYRVSVQLNDIAHAFPAGHIIRVAVSTSYWPVVWPAPQPITLSVFTAASWLDLPVRPPRPEDEALHTFERPARAPAPEHTPLRMTQVQRTLERDLTSNETVYTTFSDGGDFAGASLAHLPDIDLVVGYTIRKIFRIQDDDPLSARAQIEQQTVLRRSGWATRIDCHTELFADREAFRIRARLECYEEETRFFSRQWDRKIKRRLV</sequence>
<accession>A4BTL4</accession>
<name>A4BTL4_9GAMM</name>
<dbReference type="STRING" id="314278.NB231_00255"/>
<dbReference type="SMART" id="SM00939">
    <property type="entry name" value="PepX_C"/>
    <property type="match status" value="1"/>
</dbReference>
<dbReference type="EMBL" id="AAOF01000014">
    <property type="protein sequence ID" value="EAR20970.1"/>
    <property type="molecule type" value="Genomic_DNA"/>
</dbReference>
<dbReference type="InterPro" id="IPR000383">
    <property type="entry name" value="Xaa-Pro-like_dom"/>
</dbReference>
<dbReference type="InterPro" id="IPR005674">
    <property type="entry name" value="CocE/Ser_esterase"/>
</dbReference>
<dbReference type="Gene3D" id="3.40.50.1820">
    <property type="entry name" value="alpha/beta hydrolase"/>
    <property type="match status" value="1"/>
</dbReference>
<dbReference type="PANTHER" id="PTHR43056:SF10">
    <property type="entry name" value="COCE_NOND FAMILY, PUTATIVE (AFU_ORTHOLOGUE AFUA_7G00600)-RELATED"/>
    <property type="match status" value="1"/>
</dbReference>